<dbReference type="Proteomes" id="UP000186817">
    <property type="component" value="Unassembled WGS sequence"/>
</dbReference>
<accession>A0A1Q9C2P0</accession>
<feature type="region of interest" description="Disordered" evidence="1">
    <location>
        <begin position="340"/>
        <end position="360"/>
    </location>
</feature>
<evidence type="ECO:0000313" key="3">
    <source>
        <dbReference type="Proteomes" id="UP000186817"/>
    </source>
</evidence>
<comment type="caution">
    <text evidence="2">The sequence shown here is derived from an EMBL/GenBank/DDBJ whole genome shotgun (WGS) entry which is preliminary data.</text>
</comment>
<keyword evidence="3" id="KW-1185">Reference proteome</keyword>
<evidence type="ECO:0000256" key="1">
    <source>
        <dbReference type="SAM" id="MobiDB-lite"/>
    </source>
</evidence>
<reference evidence="2 3" key="1">
    <citation type="submission" date="2016-02" db="EMBL/GenBank/DDBJ databases">
        <title>Genome analysis of coral dinoflagellate symbionts highlights evolutionary adaptations to a symbiotic lifestyle.</title>
        <authorList>
            <person name="Aranda M."/>
            <person name="Li Y."/>
            <person name="Liew Y.J."/>
            <person name="Baumgarten S."/>
            <person name="Simakov O."/>
            <person name="Wilson M."/>
            <person name="Piel J."/>
            <person name="Ashoor H."/>
            <person name="Bougouffa S."/>
            <person name="Bajic V.B."/>
            <person name="Ryu T."/>
            <person name="Ravasi T."/>
            <person name="Bayer T."/>
            <person name="Micklem G."/>
            <person name="Kim H."/>
            <person name="Bhak J."/>
            <person name="Lajeunesse T.C."/>
            <person name="Voolstra C.R."/>
        </authorList>
    </citation>
    <scope>NUCLEOTIDE SEQUENCE [LARGE SCALE GENOMIC DNA]</scope>
    <source>
        <strain evidence="2 3">CCMP2467</strain>
    </source>
</reference>
<protein>
    <submittedName>
        <fullName evidence="2">Uncharacterized protein</fullName>
    </submittedName>
</protein>
<dbReference type="EMBL" id="LSRX01001823">
    <property type="protein sequence ID" value="OLP77189.1"/>
    <property type="molecule type" value="Genomic_DNA"/>
</dbReference>
<organism evidence="2 3">
    <name type="scientific">Symbiodinium microadriaticum</name>
    <name type="common">Dinoflagellate</name>
    <name type="synonym">Zooxanthella microadriatica</name>
    <dbReference type="NCBI Taxonomy" id="2951"/>
    <lineage>
        <taxon>Eukaryota</taxon>
        <taxon>Sar</taxon>
        <taxon>Alveolata</taxon>
        <taxon>Dinophyceae</taxon>
        <taxon>Suessiales</taxon>
        <taxon>Symbiodiniaceae</taxon>
        <taxon>Symbiodinium</taxon>
    </lineage>
</organism>
<gene>
    <name evidence="2" type="ORF">AK812_SmicGene42779</name>
</gene>
<name>A0A1Q9C2P0_SYMMI</name>
<dbReference type="AlphaFoldDB" id="A0A1Q9C2P0"/>
<proteinExistence type="predicted"/>
<evidence type="ECO:0000313" key="2">
    <source>
        <dbReference type="EMBL" id="OLP77189.1"/>
    </source>
</evidence>
<dbReference type="OrthoDB" id="429633at2759"/>
<sequence>MMEHRQLLEAVDMAGWTPLHIAARVTMEYSWSVEPRITREQVIIAAGAKLNQRNSKGQAIRSYEIHQQQGAGHPWDFPLDAHQNEDIVGSRLQYEPFFVPRQPVIRSQQFKKEFQRIGTLIFNRQPGFGLAFLVASGVARDYPVDMSTFLRRSKASGPHFRPKLWMAIGQLPVHVACDVPDGIALRMEDVDGIGVPSMSMAVSMKLSFPIHDLLKMLVSWREHEARSSQHVPPAQAAEESPREATELCESAKFGPVPLRNSPAYVSYKAQNGWERISAPKGALLEDERKLRAVAFQALPRPEHRARSYADFKEDPSSVASVAAATADAATCSPGPLLYPKAPPPAWESPAVPQKTPRRRSAPVLLAVPEDGPGWNI</sequence>